<dbReference type="PANTHER" id="PTHR23017">
    <property type="entry name" value="SERPENTINE RECEPTOR, CLASS X"/>
    <property type="match status" value="1"/>
</dbReference>
<feature type="transmembrane region" description="Helical" evidence="5">
    <location>
        <begin position="204"/>
        <end position="227"/>
    </location>
</feature>
<name>A0A915AYS5_PARUN</name>
<dbReference type="WBParaSite" id="PgR020_g061_t01">
    <property type="protein sequence ID" value="PgR020_g061_t01"/>
    <property type="gene ID" value="PgR020_g061"/>
</dbReference>
<keyword evidence="7" id="KW-1185">Reference proteome</keyword>
<evidence type="ECO:0000313" key="8">
    <source>
        <dbReference type="WBParaSite" id="PgR020_g061_t01"/>
    </source>
</evidence>
<evidence type="ECO:0000256" key="5">
    <source>
        <dbReference type="SAM" id="Phobius"/>
    </source>
</evidence>
<evidence type="ECO:0000259" key="6">
    <source>
        <dbReference type="PROSITE" id="PS50262"/>
    </source>
</evidence>
<dbReference type="CDD" id="cd00637">
    <property type="entry name" value="7tm_classA_rhodopsin-like"/>
    <property type="match status" value="1"/>
</dbReference>
<comment type="subcellular location">
    <subcellularLocation>
        <location evidence="1">Membrane</location>
    </subcellularLocation>
</comment>
<feature type="transmembrane region" description="Helical" evidence="5">
    <location>
        <begin position="247"/>
        <end position="267"/>
    </location>
</feature>
<dbReference type="Pfam" id="PF10328">
    <property type="entry name" value="7TM_GPCR_Srx"/>
    <property type="match status" value="1"/>
</dbReference>
<keyword evidence="3 5" id="KW-1133">Transmembrane helix</keyword>
<dbReference type="Proteomes" id="UP000887569">
    <property type="component" value="Unplaced"/>
</dbReference>
<sequence length="307" mass="35301">VAIFGMSSNLFVLIFIQRIDSIRKPFVQTSISQMIGDFTVLLTFAAYAAPLTLFSNIDWFKNDQLNRFMGQLNISAYVACTYTHLLRSSCRFMAISYPINHSRIFTMRNTIIALFLIWIYAILQTMIYYIDGCSFYYSISHYGFIFADTPCGNAIKVTVDFAQYLVVIAIVAILDAITIFRIHRIHGRVRVNETETQLRRNREIRLFVQAVLQDSAFLLLPLCSMFISSLMTSKWSAFFCTTFIWELVHSLDGVIAILCNPGLRLLLLPRWLRNDRRGRNGNDPRKKAFTQVANSTTPIKPLTLARR</sequence>
<evidence type="ECO:0000256" key="4">
    <source>
        <dbReference type="ARBA" id="ARBA00023136"/>
    </source>
</evidence>
<dbReference type="SUPFAM" id="SSF81321">
    <property type="entry name" value="Family A G protein-coupled receptor-like"/>
    <property type="match status" value="1"/>
</dbReference>
<dbReference type="AlphaFoldDB" id="A0A915AYS5"/>
<proteinExistence type="predicted"/>
<feature type="transmembrane region" description="Helical" evidence="5">
    <location>
        <begin position="111"/>
        <end position="130"/>
    </location>
</feature>
<dbReference type="InterPro" id="IPR017452">
    <property type="entry name" value="GPCR_Rhodpsn_7TM"/>
</dbReference>
<feature type="transmembrane region" description="Helical" evidence="5">
    <location>
        <begin position="161"/>
        <end position="183"/>
    </location>
</feature>
<evidence type="ECO:0000256" key="2">
    <source>
        <dbReference type="ARBA" id="ARBA00022692"/>
    </source>
</evidence>
<evidence type="ECO:0000313" key="7">
    <source>
        <dbReference type="Proteomes" id="UP000887569"/>
    </source>
</evidence>
<dbReference type="PROSITE" id="PS50262">
    <property type="entry name" value="G_PROTEIN_RECEP_F1_2"/>
    <property type="match status" value="1"/>
</dbReference>
<organism evidence="7 8">
    <name type="scientific">Parascaris univalens</name>
    <name type="common">Nematode worm</name>
    <dbReference type="NCBI Taxonomy" id="6257"/>
    <lineage>
        <taxon>Eukaryota</taxon>
        <taxon>Metazoa</taxon>
        <taxon>Ecdysozoa</taxon>
        <taxon>Nematoda</taxon>
        <taxon>Chromadorea</taxon>
        <taxon>Rhabditida</taxon>
        <taxon>Spirurina</taxon>
        <taxon>Ascaridomorpha</taxon>
        <taxon>Ascaridoidea</taxon>
        <taxon>Ascarididae</taxon>
        <taxon>Parascaris</taxon>
    </lineage>
</organism>
<feature type="transmembrane region" description="Helical" evidence="5">
    <location>
        <begin position="34"/>
        <end position="54"/>
    </location>
</feature>
<dbReference type="GO" id="GO:0016020">
    <property type="term" value="C:membrane"/>
    <property type="evidence" value="ECO:0007669"/>
    <property type="project" value="UniProtKB-SubCell"/>
</dbReference>
<dbReference type="Gene3D" id="1.20.1070.10">
    <property type="entry name" value="Rhodopsin 7-helix transmembrane proteins"/>
    <property type="match status" value="1"/>
</dbReference>
<reference evidence="8" key="1">
    <citation type="submission" date="2022-11" db="UniProtKB">
        <authorList>
            <consortium name="WormBaseParasite"/>
        </authorList>
    </citation>
    <scope>IDENTIFICATION</scope>
</reference>
<protein>
    <submittedName>
        <fullName evidence="8">G-protein coupled receptors family 1 profile domain-containing protein</fullName>
    </submittedName>
</protein>
<evidence type="ECO:0000256" key="1">
    <source>
        <dbReference type="ARBA" id="ARBA00004370"/>
    </source>
</evidence>
<feature type="domain" description="G-protein coupled receptors family 1 profile" evidence="6">
    <location>
        <begin position="8"/>
        <end position="219"/>
    </location>
</feature>
<accession>A0A915AYS5</accession>
<evidence type="ECO:0000256" key="3">
    <source>
        <dbReference type="ARBA" id="ARBA00022989"/>
    </source>
</evidence>
<dbReference type="InterPro" id="IPR019430">
    <property type="entry name" value="7TM_GPCR_serpentine_rcpt_Srx"/>
</dbReference>
<dbReference type="PANTHER" id="PTHR23017:SF3">
    <property type="entry name" value="G-PROTEIN COUPLED RECEPTORS FAMILY 1 PROFILE DOMAIN-CONTAINING PROTEIN"/>
    <property type="match status" value="1"/>
</dbReference>
<keyword evidence="4 5" id="KW-0472">Membrane</keyword>
<keyword evidence="2 5" id="KW-0812">Transmembrane</keyword>